<feature type="region of interest" description="Disordered" evidence="1">
    <location>
        <begin position="1"/>
        <end position="24"/>
    </location>
</feature>
<dbReference type="GO" id="GO:0005975">
    <property type="term" value="P:carbohydrate metabolic process"/>
    <property type="evidence" value="ECO:0007669"/>
    <property type="project" value="InterPro"/>
</dbReference>
<organism evidence="2 3">
    <name type="scientific">Hydnomerulius pinastri MD-312</name>
    <dbReference type="NCBI Taxonomy" id="994086"/>
    <lineage>
        <taxon>Eukaryota</taxon>
        <taxon>Fungi</taxon>
        <taxon>Dikarya</taxon>
        <taxon>Basidiomycota</taxon>
        <taxon>Agaricomycotina</taxon>
        <taxon>Agaricomycetes</taxon>
        <taxon>Agaricomycetidae</taxon>
        <taxon>Boletales</taxon>
        <taxon>Boletales incertae sedis</taxon>
        <taxon>Leucogyrophana</taxon>
    </lineage>
</organism>
<accession>A0A0C9W931</accession>
<keyword evidence="2" id="KW-0378">Hydrolase</keyword>
<dbReference type="HOGENOM" id="CLU_3111953_0_0_1"/>
<dbReference type="GO" id="GO:0004553">
    <property type="term" value="F:hydrolase activity, hydrolyzing O-glycosyl compounds"/>
    <property type="evidence" value="ECO:0007669"/>
    <property type="project" value="InterPro"/>
</dbReference>
<gene>
    <name evidence="2" type="ORF">HYDPIDRAFT_53107</name>
</gene>
<dbReference type="AlphaFoldDB" id="A0A0C9W931"/>
<feature type="non-terminal residue" evidence="2">
    <location>
        <position position="1"/>
    </location>
</feature>
<feature type="non-terminal residue" evidence="2">
    <location>
        <position position="51"/>
    </location>
</feature>
<evidence type="ECO:0000313" key="2">
    <source>
        <dbReference type="EMBL" id="KIJ59322.1"/>
    </source>
</evidence>
<name>A0A0C9W931_9AGAM</name>
<sequence>TSTGIVFTRRSAQSSGTDRGHGAHDGSVVLDSNWRWLHSVCGYTNCYTSNE</sequence>
<dbReference type="InterPro" id="IPR037019">
    <property type="entry name" value="Glyco_hydro_7_sf"/>
</dbReference>
<dbReference type="Proteomes" id="UP000053820">
    <property type="component" value="Unassembled WGS sequence"/>
</dbReference>
<proteinExistence type="predicted"/>
<reference evidence="2 3" key="1">
    <citation type="submission" date="2014-04" db="EMBL/GenBank/DDBJ databases">
        <title>Evolutionary Origins and Diversification of the Mycorrhizal Mutualists.</title>
        <authorList>
            <consortium name="DOE Joint Genome Institute"/>
            <consortium name="Mycorrhizal Genomics Consortium"/>
            <person name="Kohler A."/>
            <person name="Kuo A."/>
            <person name="Nagy L.G."/>
            <person name="Floudas D."/>
            <person name="Copeland A."/>
            <person name="Barry K.W."/>
            <person name="Cichocki N."/>
            <person name="Veneault-Fourrey C."/>
            <person name="LaButti K."/>
            <person name="Lindquist E.A."/>
            <person name="Lipzen A."/>
            <person name="Lundell T."/>
            <person name="Morin E."/>
            <person name="Murat C."/>
            <person name="Riley R."/>
            <person name="Ohm R."/>
            <person name="Sun H."/>
            <person name="Tunlid A."/>
            <person name="Henrissat B."/>
            <person name="Grigoriev I.V."/>
            <person name="Hibbett D.S."/>
            <person name="Martin F."/>
        </authorList>
    </citation>
    <scope>NUCLEOTIDE SEQUENCE [LARGE SCALE GENOMIC DNA]</scope>
    <source>
        <strain evidence="2 3">MD-312</strain>
    </source>
</reference>
<keyword evidence="3" id="KW-1185">Reference proteome</keyword>
<dbReference type="InterPro" id="IPR013320">
    <property type="entry name" value="ConA-like_dom_sf"/>
</dbReference>
<dbReference type="Gene3D" id="2.70.100.10">
    <property type="entry name" value="Glycoside hydrolase, family 7, domain"/>
    <property type="match status" value="1"/>
</dbReference>
<evidence type="ECO:0000313" key="3">
    <source>
        <dbReference type="Proteomes" id="UP000053820"/>
    </source>
</evidence>
<dbReference type="EMBL" id="KN839891">
    <property type="protein sequence ID" value="KIJ59322.1"/>
    <property type="molecule type" value="Genomic_DNA"/>
</dbReference>
<feature type="compositionally biased region" description="Polar residues" evidence="1">
    <location>
        <begin position="1"/>
        <end position="17"/>
    </location>
</feature>
<protein>
    <submittedName>
        <fullName evidence="2">Glycoside hydrolase family 7 protein</fullName>
    </submittedName>
</protein>
<dbReference type="SUPFAM" id="SSF49899">
    <property type="entry name" value="Concanavalin A-like lectins/glucanases"/>
    <property type="match status" value="1"/>
</dbReference>
<evidence type="ECO:0000256" key="1">
    <source>
        <dbReference type="SAM" id="MobiDB-lite"/>
    </source>
</evidence>